<evidence type="ECO:0000313" key="3">
    <source>
        <dbReference type="Proteomes" id="UP001596540"/>
    </source>
</evidence>
<organism evidence="2 3">
    <name type="scientific">Marinactinospora rubrisoli</name>
    <dbReference type="NCBI Taxonomy" id="2715399"/>
    <lineage>
        <taxon>Bacteria</taxon>
        <taxon>Bacillati</taxon>
        <taxon>Actinomycetota</taxon>
        <taxon>Actinomycetes</taxon>
        <taxon>Streptosporangiales</taxon>
        <taxon>Nocardiopsidaceae</taxon>
        <taxon>Marinactinospora</taxon>
    </lineage>
</organism>
<dbReference type="EMBL" id="JBHTBH010000018">
    <property type="protein sequence ID" value="MFC7331303.1"/>
    <property type="molecule type" value="Genomic_DNA"/>
</dbReference>
<evidence type="ECO:0000256" key="1">
    <source>
        <dbReference type="SAM" id="MobiDB-lite"/>
    </source>
</evidence>
<dbReference type="RefSeq" id="WP_379874054.1">
    <property type="nucleotide sequence ID" value="NZ_JBHTBH010000018.1"/>
</dbReference>
<feature type="non-terminal residue" evidence="2">
    <location>
        <position position="1"/>
    </location>
</feature>
<feature type="region of interest" description="Disordered" evidence="1">
    <location>
        <begin position="1"/>
        <end position="31"/>
    </location>
</feature>
<keyword evidence="3" id="KW-1185">Reference proteome</keyword>
<reference evidence="3" key="1">
    <citation type="journal article" date="2019" name="Int. J. Syst. Evol. Microbiol.">
        <title>The Global Catalogue of Microorganisms (GCM) 10K type strain sequencing project: providing services to taxonomists for standard genome sequencing and annotation.</title>
        <authorList>
            <consortium name="The Broad Institute Genomics Platform"/>
            <consortium name="The Broad Institute Genome Sequencing Center for Infectious Disease"/>
            <person name="Wu L."/>
            <person name="Ma J."/>
        </authorList>
    </citation>
    <scope>NUCLEOTIDE SEQUENCE [LARGE SCALE GENOMIC DNA]</scope>
    <source>
        <strain evidence="3">CGMCC 4.7382</strain>
    </source>
</reference>
<sequence>HKENKHALLSSQETTASLVYKPPEQPGTSSSIEAANPLCCVSNLPAVLGPAKSAFPGNPSDKASRILLSETQEKRLPALVNPSASDPRIAATRSATVVVTTHRPVGHW</sequence>
<proteinExistence type="predicted"/>
<gene>
    <name evidence="2" type="ORF">ACFQRF_26535</name>
</gene>
<name>A0ABW2KPW8_9ACTN</name>
<evidence type="ECO:0000313" key="2">
    <source>
        <dbReference type="EMBL" id="MFC7331303.1"/>
    </source>
</evidence>
<comment type="caution">
    <text evidence="2">The sequence shown here is derived from an EMBL/GenBank/DDBJ whole genome shotgun (WGS) entry which is preliminary data.</text>
</comment>
<dbReference type="Proteomes" id="UP001596540">
    <property type="component" value="Unassembled WGS sequence"/>
</dbReference>
<accession>A0ABW2KPW8</accession>
<protein>
    <submittedName>
        <fullName evidence="2">Uncharacterized protein</fullName>
    </submittedName>
</protein>